<dbReference type="PANTHER" id="PTHR35218">
    <property type="entry name" value="RNASE H DOMAIN-CONTAINING PROTEIN"/>
    <property type="match status" value="1"/>
</dbReference>
<keyword evidence="3" id="KW-1185">Reference proteome</keyword>
<feature type="domain" description="Endonuclease/exonuclease/phosphatase" evidence="1">
    <location>
        <begin position="27"/>
        <end position="163"/>
    </location>
</feature>
<gene>
    <name evidence="2" type="ORF">LTRI10_LOCUS17463</name>
</gene>
<dbReference type="SUPFAM" id="SSF56219">
    <property type="entry name" value="DNase I-like"/>
    <property type="match status" value="1"/>
</dbReference>
<evidence type="ECO:0000313" key="2">
    <source>
        <dbReference type="EMBL" id="CAL1375681.1"/>
    </source>
</evidence>
<organism evidence="2 3">
    <name type="scientific">Linum trigynum</name>
    <dbReference type="NCBI Taxonomy" id="586398"/>
    <lineage>
        <taxon>Eukaryota</taxon>
        <taxon>Viridiplantae</taxon>
        <taxon>Streptophyta</taxon>
        <taxon>Embryophyta</taxon>
        <taxon>Tracheophyta</taxon>
        <taxon>Spermatophyta</taxon>
        <taxon>Magnoliopsida</taxon>
        <taxon>eudicotyledons</taxon>
        <taxon>Gunneridae</taxon>
        <taxon>Pentapetalae</taxon>
        <taxon>rosids</taxon>
        <taxon>fabids</taxon>
        <taxon>Malpighiales</taxon>
        <taxon>Linaceae</taxon>
        <taxon>Linum</taxon>
    </lineage>
</organism>
<proteinExistence type="predicted"/>
<protein>
    <recommendedName>
        <fullName evidence="1">Endonuclease/exonuclease/phosphatase domain-containing protein</fullName>
    </recommendedName>
</protein>
<dbReference type="Pfam" id="PF03372">
    <property type="entry name" value="Exo_endo_phos"/>
    <property type="match status" value="1"/>
</dbReference>
<evidence type="ECO:0000259" key="1">
    <source>
        <dbReference type="Pfam" id="PF03372"/>
    </source>
</evidence>
<sequence>MAAVIYLFAFPFYSMSMSANPNFNMLAWNVCGADSKEFRRSIKFLIETYKPQFLLLFEPQSSGDRATTVCSKLGFPEVLRVDAVGRKGGIWLAWKPDIFQIHLVEASHQHITVRVSGQAMPDWLLTGVYGSPDYKFHTLLWEQLQKTNDLFDIPWLVTGDFNVFVPLQRRQDQFPKQP</sequence>
<dbReference type="InterPro" id="IPR005135">
    <property type="entry name" value="Endo/exonuclease/phosphatase"/>
</dbReference>
<dbReference type="EMBL" id="OZ034816">
    <property type="protein sequence ID" value="CAL1375681.1"/>
    <property type="molecule type" value="Genomic_DNA"/>
</dbReference>
<dbReference type="AlphaFoldDB" id="A0AAV2DQ64"/>
<dbReference type="PANTHER" id="PTHR35218:SF9">
    <property type="entry name" value="ENDONUCLEASE_EXONUCLEASE_PHOSPHATASE DOMAIN-CONTAINING PROTEIN"/>
    <property type="match status" value="1"/>
</dbReference>
<reference evidence="2 3" key="1">
    <citation type="submission" date="2024-04" db="EMBL/GenBank/DDBJ databases">
        <authorList>
            <person name="Fracassetti M."/>
        </authorList>
    </citation>
    <scope>NUCLEOTIDE SEQUENCE [LARGE SCALE GENOMIC DNA]</scope>
</reference>
<accession>A0AAV2DQ64</accession>
<name>A0AAV2DQ64_9ROSI</name>
<dbReference type="InterPro" id="IPR036691">
    <property type="entry name" value="Endo/exonu/phosph_ase_sf"/>
</dbReference>
<dbReference type="Proteomes" id="UP001497516">
    <property type="component" value="Chromosome 3"/>
</dbReference>
<dbReference type="GO" id="GO:0003824">
    <property type="term" value="F:catalytic activity"/>
    <property type="evidence" value="ECO:0007669"/>
    <property type="project" value="InterPro"/>
</dbReference>
<evidence type="ECO:0000313" key="3">
    <source>
        <dbReference type="Proteomes" id="UP001497516"/>
    </source>
</evidence>
<dbReference type="Gene3D" id="3.60.10.10">
    <property type="entry name" value="Endonuclease/exonuclease/phosphatase"/>
    <property type="match status" value="1"/>
</dbReference>